<evidence type="ECO:0000313" key="3">
    <source>
        <dbReference type="Proteomes" id="UP000717364"/>
    </source>
</evidence>
<comment type="caution">
    <text evidence="2">The sequence shown here is derived from an EMBL/GenBank/DDBJ whole genome shotgun (WGS) entry which is preliminary data.</text>
</comment>
<accession>A0A947DHQ2</accession>
<keyword evidence="1" id="KW-0472">Membrane</keyword>
<gene>
    <name evidence="2" type="ORF">IXB50_15730</name>
</gene>
<sequence length="67" mass="7357">MNYIKITDANYLPITDRKVLGVPATGMLLLSAYLLTRATLLTPTLQEEQASVIVVPNETTLLQKVTP</sequence>
<proteinExistence type="predicted"/>
<keyword evidence="3" id="KW-1185">Reference proteome</keyword>
<name>A0A947DHQ2_9CYAN</name>
<dbReference type="RefSeq" id="WP_215609946.1">
    <property type="nucleotide sequence ID" value="NZ_JADOES010000034.1"/>
</dbReference>
<evidence type="ECO:0000313" key="2">
    <source>
        <dbReference type="EMBL" id="MBT9316879.1"/>
    </source>
</evidence>
<keyword evidence="1" id="KW-1133">Transmembrane helix</keyword>
<protein>
    <submittedName>
        <fullName evidence="2">Uncharacterized protein</fullName>
    </submittedName>
</protein>
<keyword evidence="1" id="KW-0812">Transmembrane</keyword>
<dbReference type="EMBL" id="JADOES010000034">
    <property type="protein sequence ID" value="MBT9316879.1"/>
    <property type="molecule type" value="Genomic_DNA"/>
</dbReference>
<dbReference type="Proteomes" id="UP000717364">
    <property type="component" value="Unassembled WGS sequence"/>
</dbReference>
<evidence type="ECO:0000256" key="1">
    <source>
        <dbReference type="SAM" id="Phobius"/>
    </source>
</evidence>
<reference evidence="2" key="2">
    <citation type="journal article" date="2021" name="Mar. Drugs">
        <title>Genome Reduction and Secondary Metabolism of the Marine Sponge-Associated Cyanobacterium Leptothoe.</title>
        <authorList>
            <person name="Konstantinou D."/>
            <person name="Popin R.V."/>
            <person name="Fewer D.P."/>
            <person name="Sivonen K."/>
            <person name="Gkelis S."/>
        </authorList>
    </citation>
    <scope>NUCLEOTIDE SEQUENCE</scope>
    <source>
        <strain evidence="2">TAU-MAC 1115</strain>
    </source>
</reference>
<feature type="transmembrane region" description="Helical" evidence="1">
    <location>
        <begin position="20"/>
        <end position="36"/>
    </location>
</feature>
<dbReference type="AlphaFoldDB" id="A0A947DHQ2"/>
<organism evidence="2 3">
    <name type="scientific">Leptothoe spongobia TAU-MAC 1115</name>
    <dbReference type="NCBI Taxonomy" id="1967444"/>
    <lineage>
        <taxon>Bacteria</taxon>
        <taxon>Bacillati</taxon>
        <taxon>Cyanobacteriota</taxon>
        <taxon>Cyanophyceae</taxon>
        <taxon>Nodosilineales</taxon>
        <taxon>Cymatolegaceae</taxon>
        <taxon>Leptothoe</taxon>
        <taxon>Leptothoe spongobia</taxon>
    </lineage>
</organism>
<reference evidence="2" key="1">
    <citation type="submission" date="2020-11" db="EMBL/GenBank/DDBJ databases">
        <authorList>
            <person name="Konstantinou D."/>
            <person name="Gkelis S."/>
            <person name="Popin R."/>
            <person name="Fewer D."/>
            <person name="Sivonen K."/>
        </authorList>
    </citation>
    <scope>NUCLEOTIDE SEQUENCE</scope>
    <source>
        <strain evidence="2">TAU-MAC 1115</strain>
    </source>
</reference>